<dbReference type="Pfam" id="PF13673">
    <property type="entry name" value="Acetyltransf_10"/>
    <property type="match status" value="1"/>
</dbReference>
<proteinExistence type="predicted"/>
<dbReference type="EMBL" id="JACHGJ010000004">
    <property type="protein sequence ID" value="MBB6480882.1"/>
    <property type="molecule type" value="Genomic_DNA"/>
</dbReference>
<reference evidence="7 8" key="1">
    <citation type="submission" date="2020-08" db="EMBL/GenBank/DDBJ databases">
        <title>Genomic Encyclopedia of Type Strains, Phase IV (KMG-IV): sequencing the most valuable type-strain genomes for metagenomic binning, comparative biology and taxonomic classification.</title>
        <authorList>
            <person name="Goeker M."/>
        </authorList>
    </citation>
    <scope>NUCLEOTIDE SEQUENCE [LARGE SCALE GENOMIC DNA]</scope>
    <source>
        <strain evidence="7 8">DSM 2461</strain>
    </source>
</reference>
<keyword evidence="3 7" id="KW-0808">Transferase</keyword>
<dbReference type="Proteomes" id="UP000587760">
    <property type="component" value="Unassembled WGS sequence"/>
</dbReference>
<comment type="caution">
    <text evidence="7">The sequence shown here is derived from an EMBL/GenBank/DDBJ whole genome shotgun (WGS) entry which is preliminary data.</text>
</comment>
<evidence type="ECO:0000256" key="2">
    <source>
        <dbReference type="ARBA" id="ARBA00022649"/>
    </source>
</evidence>
<accession>A0A841REV4</accession>
<dbReference type="AlphaFoldDB" id="A0A841REV4"/>
<protein>
    <submittedName>
        <fullName evidence="7">GNAT superfamily N-acetyltransferase</fullName>
    </submittedName>
</protein>
<evidence type="ECO:0000313" key="7">
    <source>
        <dbReference type="EMBL" id="MBB6480882.1"/>
    </source>
</evidence>
<dbReference type="InterPro" id="IPR000182">
    <property type="entry name" value="GNAT_dom"/>
</dbReference>
<dbReference type="PANTHER" id="PTHR36449">
    <property type="entry name" value="ACETYLTRANSFERASE-RELATED"/>
    <property type="match status" value="1"/>
</dbReference>
<gene>
    <name evidence="7" type="ORF">HNR50_002555</name>
</gene>
<evidence type="ECO:0000256" key="4">
    <source>
        <dbReference type="ARBA" id="ARBA00023315"/>
    </source>
</evidence>
<dbReference type="InterPro" id="IPR016181">
    <property type="entry name" value="Acyl_CoA_acyltransferase"/>
</dbReference>
<evidence type="ECO:0000259" key="6">
    <source>
        <dbReference type="Pfam" id="PF13673"/>
    </source>
</evidence>
<sequence length="167" mass="18709">MDIEIIPISKHIKIKDFDCGIEDLNRYLRQFAIPNDRKNIGKSFVAVDKSDQTKPVGYYTVSMAQILFNELPDSIRKGLPRYPIPAMRIGKLAIDLKSQGHYIGAKLLKDALLRAVNISSQVALHFIVVDAIDENAKAFYLKYGFTAFEEPPLTLVISLKTVKAAIS</sequence>
<feature type="domain" description="N-acetyltransferase" evidence="6">
    <location>
        <begin position="87"/>
        <end position="150"/>
    </location>
</feature>
<name>A0A841REV4_9SPIO</name>
<evidence type="ECO:0000256" key="5">
    <source>
        <dbReference type="ARBA" id="ARBA00049880"/>
    </source>
</evidence>
<evidence type="ECO:0000313" key="8">
    <source>
        <dbReference type="Proteomes" id="UP000587760"/>
    </source>
</evidence>
<keyword evidence="4" id="KW-0012">Acyltransferase</keyword>
<keyword evidence="8" id="KW-1185">Reference proteome</keyword>
<keyword evidence="2" id="KW-1277">Toxin-antitoxin system</keyword>
<dbReference type="RefSeq" id="WP_184747137.1">
    <property type="nucleotide sequence ID" value="NZ_JACHGJ010000004.1"/>
</dbReference>
<dbReference type="Gene3D" id="3.40.630.30">
    <property type="match status" value="1"/>
</dbReference>
<keyword evidence="1" id="KW-0678">Repressor</keyword>
<dbReference type="PANTHER" id="PTHR36449:SF1">
    <property type="entry name" value="ACETYLTRANSFERASE"/>
    <property type="match status" value="1"/>
</dbReference>
<dbReference type="GO" id="GO:0016746">
    <property type="term" value="F:acyltransferase activity"/>
    <property type="evidence" value="ECO:0007669"/>
    <property type="project" value="UniProtKB-KW"/>
</dbReference>
<dbReference type="SUPFAM" id="SSF55729">
    <property type="entry name" value="Acyl-CoA N-acyltransferases (Nat)"/>
    <property type="match status" value="1"/>
</dbReference>
<organism evidence="7 8">
    <name type="scientific">Spirochaeta isovalerica</name>
    <dbReference type="NCBI Taxonomy" id="150"/>
    <lineage>
        <taxon>Bacteria</taxon>
        <taxon>Pseudomonadati</taxon>
        <taxon>Spirochaetota</taxon>
        <taxon>Spirochaetia</taxon>
        <taxon>Spirochaetales</taxon>
        <taxon>Spirochaetaceae</taxon>
        <taxon>Spirochaeta</taxon>
    </lineage>
</organism>
<evidence type="ECO:0000256" key="1">
    <source>
        <dbReference type="ARBA" id="ARBA00022491"/>
    </source>
</evidence>
<evidence type="ECO:0000256" key="3">
    <source>
        <dbReference type="ARBA" id="ARBA00022679"/>
    </source>
</evidence>
<comment type="catalytic activity">
    <reaction evidence="5">
        <text>glycyl-tRNA(Gly) + acetyl-CoA = N-acetylglycyl-tRNA(Gly) + CoA + H(+)</text>
        <dbReference type="Rhea" id="RHEA:81867"/>
        <dbReference type="Rhea" id="RHEA-COMP:9683"/>
        <dbReference type="Rhea" id="RHEA-COMP:19766"/>
        <dbReference type="ChEBI" id="CHEBI:15378"/>
        <dbReference type="ChEBI" id="CHEBI:57287"/>
        <dbReference type="ChEBI" id="CHEBI:57288"/>
        <dbReference type="ChEBI" id="CHEBI:78522"/>
        <dbReference type="ChEBI" id="CHEBI:232036"/>
    </reaction>
</comment>